<dbReference type="SUPFAM" id="SSF52540">
    <property type="entry name" value="P-loop containing nucleoside triphosphate hydrolases"/>
    <property type="match status" value="2"/>
</dbReference>
<comment type="similarity">
    <text evidence="5">Belongs to the TRAFAC class myosin-kinesin ATPase superfamily. Kinesin family.</text>
</comment>
<evidence type="ECO:0000256" key="3">
    <source>
        <dbReference type="ARBA" id="ARBA00022840"/>
    </source>
</evidence>
<dbReference type="Pfam" id="PF00225">
    <property type="entry name" value="Kinesin"/>
    <property type="match status" value="2"/>
</dbReference>
<feature type="compositionally biased region" description="Basic and acidic residues" evidence="6">
    <location>
        <begin position="425"/>
        <end position="442"/>
    </location>
</feature>
<dbReference type="Ensembl" id="ENSTRUT00000054118.2">
    <property type="protein sequence ID" value="ENSTRUP00000048607.2"/>
    <property type="gene ID" value="ENSTRUG00000024938.2"/>
</dbReference>
<dbReference type="GO" id="GO:0005524">
    <property type="term" value="F:ATP binding"/>
    <property type="evidence" value="ECO:0007669"/>
    <property type="project" value="UniProtKB-UniRule"/>
</dbReference>
<evidence type="ECO:0000313" key="9">
    <source>
        <dbReference type="Proteomes" id="UP000005226"/>
    </source>
</evidence>
<dbReference type="GO" id="GO:0003777">
    <property type="term" value="F:microtubule motor activity"/>
    <property type="evidence" value="ECO:0007669"/>
    <property type="project" value="InterPro"/>
</dbReference>
<dbReference type="GO" id="GO:0005874">
    <property type="term" value="C:microtubule"/>
    <property type="evidence" value="ECO:0007669"/>
    <property type="project" value="TreeGrafter"/>
</dbReference>
<dbReference type="GO" id="GO:0007018">
    <property type="term" value="P:microtubule-based movement"/>
    <property type="evidence" value="ECO:0007669"/>
    <property type="project" value="InterPro"/>
</dbReference>
<reference evidence="8" key="3">
    <citation type="submission" date="2025-09" db="UniProtKB">
        <authorList>
            <consortium name="Ensembl"/>
        </authorList>
    </citation>
    <scope>IDENTIFICATION</scope>
</reference>
<dbReference type="STRING" id="31033.ENSTRUP00000048607"/>
<dbReference type="Gene3D" id="3.40.850.10">
    <property type="entry name" value="Kinesin motor domain"/>
    <property type="match status" value="1"/>
</dbReference>
<keyword evidence="3 5" id="KW-0067">ATP-binding</keyword>
<keyword evidence="5" id="KW-0505">Motor protein</keyword>
<dbReference type="GeneTree" id="ENSGT00940000154046"/>
<keyword evidence="2 5" id="KW-0547">Nucleotide-binding</keyword>
<keyword evidence="9" id="KW-1185">Reference proteome</keyword>
<dbReference type="InterPro" id="IPR027640">
    <property type="entry name" value="Kinesin-like_fam"/>
</dbReference>
<dbReference type="Proteomes" id="UP000005226">
    <property type="component" value="Chromosome 21"/>
</dbReference>
<evidence type="ECO:0000256" key="4">
    <source>
        <dbReference type="ARBA" id="ARBA00023212"/>
    </source>
</evidence>
<comment type="subcellular location">
    <subcellularLocation>
        <location evidence="1">Cytoplasm</location>
        <location evidence="1">Cytoskeleton</location>
    </subcellularLocation>
</comment>
<dbReference type="PRINTS" id="PR00380">
    <property type="entry name" value="KINESINHEAVY"/>
</dbReference>
<protein>
    <recommendedName>
        <fullName evidence="7">Kinesin motor domain-containing protein</fullName>
    </recommendedName>
</protein>
<accession>A0A3B5JYF3</accession>
<feature type="region of interest" description="Disordered" evidence="6">
    <location>
        <begin position="486"/>
        <end position="520"/>
    </location>
</feature>
<dbReference type="GO" id="GO:0008017">
    <property type="term" value="F:microtubule binding"/>
    <property type="evidence" value="ECO:0007669"/>
    <property type="project" value="InterPro"/>
</dbReference>
<reference evidence="8" key="2">
    <citation type="submission" date="2025-08" db="UniProtKB">
        <authorList>
            <consortium name="Ensembl"/>
        </authorList>
    </citation>
    <scope>IDENTIFICATION</scope>
</reference>
<dbReference type="InterPro" id="IPR019821">
    <property type="entry name" value="Kinesin_motor_CS"/>
</dbReference>
<reference evidence="8 9" key="1">
    <citation type="journal article" date="2011" name="Genome Biol. Evol.">
        <title>Integration of the genetic map and genome assembly of fugu facilitates insights into distinct features of genome evolution in teleosts and mammals.</title>
        <authorList>
            <person name="Kai W."/>
            <person name="Kikuchi K."/>
            <person name="Tohari S."/>
            <person name="Chew A.K."/>
            <person name="Tay A."/>
            <person name="Fujiwara A."/>
            <person name="Hosoya S."/>
            <person name="Suetake H."/>
            <person name="Naruse K."/>
            <person name="Brenner S."/>
            <person name="Suzuki Y."/>
            <person name="Venkatesh B."/>
        </authorList>
    </citation>
    <scope>NUCLEOTIDE SEQUENCE [LARGE SCALE GENOMIC DNA]</scope>
</reference>
<dbReference type="PROSITE" id="PS00411">
    <property type="entry name" value="KINESIN_MOTOR_1"/>
    <property type="match status" value="1"/>
</dbReference>
<feature type="region of interest" description="Disordered" evidence="6">
    <location>
        <begin position="425"/>
        <end position="449"/>
    </location>
</feature>
<evidence type="ECO:0000256" key="5">
    <source>
        <dbReference type="PROSITE-ProRule" id="PRU00283"/>
    </source>
</evidence>
<evidence type="ECO:0000313" key="8">
    <source>
        <dbReference type="Ensembl" id="ENSTRUP00000048607.2"/>
    </source>
</evidence>
<dbReference type="PANTHER" id="PTHR47971">
    <property type="entry name" value="KINESIN-RELATED PROTEIN 6"/>
    <property type="match status" value="1"/>
</dbReference>
<feature type="compositionally biased region" description="Polar residues" evidence="6">
    <location>
        <begin position="563"/>
        <end position="574"/>
    </location>
</feature>
<dbReference type="InterPro" id="IPR036961">
    <property type="entry name" value="Kinesin_motor_dom_sf"/>
</dbReference>
<gene>
    <name evidence="8" type="primary">LOC115247574</name>
</gene>
<evidence type="ECO:0000256" key="1">
    <source>
        <dbReference type="ARBA" id="ARBA00004245"/>
    </source>
</evidence>
<keyword evidence="4" id="KW-0206">Cytoskeleton</keyword>
<proteinExistence type="inferred from homology"/>
<dbReference type="InterPro" id="IPR027417">
    <property type="entry name" value="P-loop_NTPase"/>
</dbReference>
<organism evidence="8 9">
    <name type="scientific">Takifugu rubripes</name>
    <name type="common">Japanese pufferfish</name>
    <name type="synonym">Fugu rubripes</name>
    <dbReference type="NCBI Taxonomy" id="31033"/>
    <lineage>
        <taxon>Eukaryota</taxon>
        <taxon>Metazoa</taxon>
        <taxon>Chordata</taxon>
        <taxon>Craniata</taxon>
        <taxon>Vertebrata</taxon>
        <taxon>Euteleostomi</taxon>
        <taxon>Actinopterygii</taxon>
        <taxon>Neopterygii</taxon>
        <taxon>Teleostei</taxon>
        <taxon>Neoteleostei</taxon>
        <taxon>Acanthomorphata</taxon>
        <taxon>Eupercaria</taxon>
        <taxon>Tetraodontiformes</taxon>
        <taxon>Tetradontoidea</taxon>
        <taxon>Tetraodontidae</taxon>
        <taxon>Takifugu</taxon>
    </lineage>
</organism>
<name>A0A3B5JYF3_TAKRU</name>
<dbReference type="InParanoid" id="A0A3B5JYF3"/>
<dbReference type="PANTHER" id="PTHR47971:SF20">
    <property type="entry name" value="KINESIN-LIKE PROTEIN KIF24"/>
    <property type="match status" value="1"/>
</dbReference>
<evidence type="ECO:0000256" key="2">
    <source>
        <dbReference type="ARBA" id="ARBA00022741"/>
    </source>
</evidence>
<dbReference type="SMART" id="SM00129">
    <property type="entry name" value="KISc"/>
    <property type="match status" value="1"/>
</dbReference>
<evidence type="ECO:0000256" key="6">
    <source>
        <dbReference type="SAM" id="MobiDB-lite"/>
    </source>
</evidence>
<sequence>MFLQHRFYFDHVFGGESTNEEVYQRTAYPLVQHMLHRGSATCFAYGQTGSGKTHTMLGSSPGRPGLYALAVRDIFAHLSKAQTHPSLLVFVSFFEIYCGQLYDLLGGRKRLFAREDQQKVVHIAGLHEVRVESVGSLLEVCSLFQPHKTLRYCFPTRKTYNSQFNLTNQSNESFFSSLLLHSLTKVVSHGMAERTQGTSGVNAHSSRSHAMLQIQLRGQNQQMAGRMWFVDLAGSERASDTKDPDRQSRMEGAEINQSLLALKECIRSLDQAQSHTPFRQSKLTQVLKDSFLGDSMTCMIANISPGQAATEHTLNTLRYADRVKELRRQEGQGGRRSKTMSSKYDLSVNIGCNKTSVAARGKSPPKRPKIGRESDNFVPISSTSTLTTDDTVFCSTPKNSSCARARFGTRVEQLTPIRGSLGISVRRERADRNGGRKEKNNGEPDQSIRAGANLGKLHLRDARKKLEFSDRELEKELGISNRVTGCKCQGGHSENRDTSPEIHRPTELSSQNTEQKEKERHLREYHQQLQQLMPSFEPTPKHLLSSSPCQSFSCSHQVPQVSTSQHVSQNSVSARDSFDLETDSAPLGTKVDFESSYRGPLSSLTQEGLRIHNKGQHELGHGTLADTSKDVRVLMEDRKTKYGKKTGYVEKERTKTPTGEGQFILTQEYRRSAGMESGGKRRRAWETPAGSPQINAVTSARRGDMETPLFEASTADTAHTESAYYCSSAEHLFSPPCGDTDTLKATKGRAELPHELKGRTCASNLATSTNSGVKESWVVVSDSQTLPHNTPNIHNEYKDTAEAFSVFCSTEDSACNQVGSHPDTAGKMSLSSQGKAECASAIMDPLSISLLEVDQQVATASFLHGKESNSSHFGSGGVQRDACNNFEFSISQSTSESVRNALPNWRCEGRSNHPSDISVQPNTLAETHVDESSCEFQIRPSVHPSTLGDMYHVQCRVVQAHWDQMEEMETLFRKEGKLLYQQPDMEFGEYIHKLGEIMVRKARCIHGMLVQLQPYLKGIHSNQGNKHKEVINNLNE</sequence>
<evidence type="ECO:0000259" key="7">
    <source>
        <dbReference type="PROSITE" id="PS50067"/>
    </source>
</evidence>
<feature type="domain" description="Kinesin motor" evidence="7">
    <location>
        <begin position="1"/>
        <end position="326"/>
    </location>
</feature>
<feature type="binding site" evidence="5">
    <location>
        <begin position="46"/>
        <end position="53"/>
    </location>
    <ligand>
        <name>ATP</name>
        <dbReference type="ChEBI" id="CHEBI:30616"/>
    </ligand>
</feature>
<dbReference type="GO" id="GO:0007019">
    <property type="term" value="P:microtubule depolymerization"/>
    <property type="evidence" value="ECO:0007669"/>
    <property type="project" value="TreeGrafter"/>
</dbReference>
<dbReference type="AlphaFoldDB" id="A0A3B5JYF3"/>
<feature type="region of interest" description="Disordered" evidence="6">
    <location>
        <begin position="356"/>
        <end position="382"/>
    </location>
</feature>
<feature type="region of interest" description="Disordered" evidence="6">
    <location>
        <begin position="563"/>
        <end position="587"/>
    </location>
</feature>
<dbReference type="InterPro" id="IPR001752">
    <property type="entry name" value="Kinesin_motor_dom"/>
</dbReference>
<dbReference type="FunFam" id="3.40.850.10:FF:000071">
    <property type="entry name" value="Kinesin-like KIF24"/>
    <property type="match status" value="1"/>
</dbReference>
<feature type="compositionally biased region" description="Basic and acidic residues" evidence="6">
    <location>
        <begin position="493"/>
        <end position="506"/>
    </location>
</feature>
<dbReference type="CDD" id="cd01367">
    <property type="entry name" value="KISc_KIF2_like"/>
    <property type="match status" value="1"/>
</dbReference>
<dbReference type="PROSITE" id="PS50067">
    <property type="entry name" value="KINESIN_MOTOR_2"/>
    <property type="match status" value="1"/>
</dbReference>
<keyword evidence="4" id="KW-0963">Cytoplasm</keyword>